<evidence type="ECO:0000313" key="3">
    <source>
        <dbReference type="Proteomes" id="UP000790787"/>
    </source>
</evidence>
<sequence length="723" mass="79588">MDGITPRKATPSLSSPNKPSAVPDRSLSGSRETNENDQPVVQKSLTKTFMSPTISAASKASVPIRKKILAERNEISSSCESHPRNKASNLGSKTNSLNSTSHHRSGKLPISNSYSYASESDNDQENNFVVDSSYKPYDPLTNYLGPRPKYLRYKPNRGRPIILDSNQEIKQGDSIDSQESDDNEGSLEQVHDSSNLPEKHSNLEAETEEDGDNGVHEDGEEMEEVVEEKWGLKWLFKILLLLVVFFLSGSNLSSMNSMVSSDNGDVIRKNIFEAVLHEIYGRGSVRMEQLEYSQSNLLELSQRGTYHELKAVEFVEDVVGFLNVETAEMEETAEKLRGTSADIDIERDSTEVNVTDQSVHGGEEEETMSKAAGEVTSSNEADEEEAECFHEQLQRDQVLGKDSNQDEEIMSKAADEITSSNEVNEEEIEPLLDVISSTFSNVQCAAQSSYKFEQAEAAYNVEQVEVISEEIAVDEELSETEFKVAEVIDTESETSNLDIEIESEKVEVEEIGLNNTVIIIGVSAASVLLVASLVTIYVSRKPRASIETPQTGILNVPVIASTTEELLKGKTETSVKASSLHESLNDPSENHRNSYLERTPAIGSTTQASSLFGPKKEALKEISQISAPNVELLGEMVLEEVSSSSLRSCVRKNSVIEAEENSNTKGRKASVVDHSKTDSASYGSFTAEKKIIKKKVEKDGEEVKKMVLTTPVRRSSRIAAMSP</sequence>
<evidence type="ECO:0000256" key="2">
    <source>
        <dbReference type="SAM" id="Phobius"/>
    </source>
</evidence>
<dbReference type="OMA" id="EESHISW"/>
<keyword evidence="2" id="KW-0472">Membrane</keyword>
<dbReference type="GeneID" id="107797522"/>
<dbReference type="RefSeq" id="XP_016475908.1">
    <property type="nucleotide sequence ID" value="XM_016620422.2"/>
</dbReference>
<protein>
    <submittedName>
        <fullName evidence="4">Uncharacterized protein LOC107797522 isoform X2</fullName>
    </submittedName>
    <submittedName>
        <fullName evidence="4">Uncharacterized protein isoform X2</fullName>
    </submittedName>
</protein>
<feature type="compositionally biased region" description="Polar residues" evidence="1">
    <location>
        <begin position="27"/>
        <end position="58"/>
    </location>
</feature>
<keyword evidence="3" id="KW-1185">Reference proteome</keyword>
<evidence type="ECO:0000313" key="4">
    <source>
        <dbReference type="RefSeq" id="XP_016475908.1"/>
    </source>
</evidence>
<keyword evidence="2" id="KW-0812">Transmembrane</keyword>
<proteinExistence type="predicted"/>
<feature type="compositionally biased region" description="Acidic residues" evidence="1">
    <location>
        <begin position="205"/>
        <end position="222"/>
    </location>
</feature>
<feature type="compositionally biased region" description="Polar residues" evidence="1">
    <location>
        <begin position="75"/>
        <end position="100"/>
    </location>
</feature>
<feature type="compositionally biased region" description="Polar residues" evidence="1">
    <location>
        <begin position="574"/>
        <end position="587"/>
    </location>
</feature>
<evidence type="ECO:0000256" key="1">
    <source>
        <dbReference type="SAM" id="MobiDB-lite"/>
    </source>
</evidence>
<name>A0A1S4AHK4_TOBAC</name>
<dbReference type="OrthoDB" id="1938687at2759"/>
<dbReference type="RefSeq" id="XP_016475908.1">
    <property type="nucleotide sequence ID" value="XM_016620422.1"/>
</dbReference>
<feature type="region of interest" description="Disordered" evidence="1">
    <location>
        <begin position="660"/>
        <end position="680"/>
    </location>
</feature>
<feature type="region of interest" description="Disordered" evidence="1">
    <location>
        <begin position="1"/>
        <end position="222"/>
    </location>
</feature>
<feature type="transmembrane region" description="Helical" evidence="2">
    <location>
        <begin position="517"/>
        <end position="538"/>
    </location>
</feature>
<reference evidence="4" key="2">
    <citation type="submission" date="2025-08" db="UniProtKB">
        <authorList>
            <consortium name="RefSeq"/>
        </authorList>
    </citation>
    <scope>IDENTIFICATION</scope>
    <source>
        <tissue evidence="4">Leaf</tissue>
    </source>
</reference>
<keyword evidence="2" id="KW-1133">Transmembrane helix</keyword>
<reference evidence="3" key="1">
    <citation type="journal article" date="2014" name="Nat. Commun.">
        <title>The tobacco genome sequence and its comparison with those of tomato and potato.</title>
        <authorList>
            <person name="Sierro N."/>
            <person name="Battey J.N."/>
            <person name="Ouadi S."/>
            <person name="Bakaher N."/>
            <person name="Bovet L."/>
            <person name="Willig A."/>
            <person name="Goepfert S."/>
            <person name="Peitsch M.C."/>
            <person name="Ivanov N.V."/>
        </authorList>
    </citation>
    <scope>NUCLEOTIDE SEQUENCE [LARGE SCALE GENOMIC DNA]</scope>
</reference>
<gene>
    <name evidence="4" type="primary">LOC107797522</name>
</gene>
<organism evidence="3 4">
    <name type="scientific">Nicotiana tabacum</name>
    <name type="common">Common tobacco</name>
    <dbReference type="NCBI Taxonomy" id="4097"/>
    <lineage>
        <taxon>Eukaryota</taxon>
        <taxon>Viridiplantae</taxon>
        <taxon>Streptophyta</taxon>
        <taxon>Embryophyta</taxon>
        <taxon>Tracheophyta</taxon>
        <taxon>Spermatophyta</taxon>
        <taxon>Magnoliopsida</taxon>
        <taxon>eudicotyledons</taxon>
        <taxon>Gunneridae</taxon>
        <taxon>Pentapetalae</taxon>
        <taxon>asterids</taxon>
        <taxon>lamiids</taxon>
        <taxon>Solanales</taxon>
        <taxon>Solanaceae</taxon>
        <taxon>Nicotianoideae</taxon>
        <taxon>Nicotianeae</taxon>
        <taxon>Nicotiana</taxon>
    </lineage>
</organism>
<dbReference type="Proteomes" id="UP000790787">
    <property type="component" value="Chromosome 4"/>
</dbReference>
<feature type="compositionally biased region" description="Polar residues" evidence="1">
    <location>
        <begin position="164"/>
        <end position="175"/>
    </location>
</feature>
<feature type="region of interest" description="Disordered" evidence="1">
    <location>
        <begin position="570"/>
        <end position="593"/>
    </location>
</feature>
<dbReference type="AlphaFoldDB" id="A0A1S4AHK4"/>
<accession>A0A1S4AHK4</accession>
<feature type="compositionally biased region" description="Polar residues" evidence="1">
    <location>
        <begin position="110"/>
        <end position="130"/>
    </location>
</feature>
<feature type="compositionally biased region" description="Acidic residues" evidence="1">
    <location>
        <begin position="176"/>
        <end position="185"/>
    </location>
</feature>
<dbReference type="PANTHER" id="PTHR34775">
    <property type="entry name" value="TRANSMEMBRANE PROTEIN"/>
    <property type="match status" value="1"/>
</dbReference>
<dbReference type="PANTHER" id="PTHR34775:SF6">
    <property type="entry name" value="TRANSMEMBRANE PROTEIN"/>
    <property type="match status" value="1"/>
</dbReference>